<feature type="domain" description="CusB-like beta-barrel" evidence="5">
    <location>
        <begin position="380"/>
        <end position="457"/>
    </location>
</feature>
<reference evidence="6" key="1">
    <citation type="submission" date="2019-09" db="EMBL/GenBank/DDBJ databases">
        <title>Characterisation of the sponge microbiome using genome-centric metagenomics.</title>
        <authorList>
            <person name="Engelberts J.P."/>
            <person name="Robbins S.J."/>
            <person name="De Goeij J.M."/>
            <person name="Aranda M."/>
            <person name="Bell S.C."/>
            <person name="Webster N.S."/>
        </authorList>
    </citation>
    <scope>NUCLEOTIDE SEQUENCE</scope>
    <source>
        <strain evidence="6">SB0664_bin_27</strain>
    </source>
</reference>
<comment type="caution">
    <text evidence="6">The sequence shown here is derived from an EMBL/GenBank/DDBJ whole genome shotgun (WGS) entry which is preliminary data.</text>
</comment>
<evidence type="ECO:0000313" key="6">
    <source>
        <dbReference type="EMBL" id="MXY91933.1"/>
    </source>
</evidence>
<accession>A0A6B0YLL6</accession>
<dbReference type="PANTHER" id="PTHR32347">
    <property type="entry name" value="EFFLUX SYSTEM COMPONENT YKNX-RELATED"/>
    <property type="match status" value="1"/>
</dbReference>
<comment type="subcellular location">
    <subcellularLocation>
        <location evidence="1">Cell envelope</location>
    </subcellularLocation>
</comment>
<sequence>MNRKHTLIILCAMVAGVAFGVGFAGFSGRIGPEQTAAGMELAPMAASAAETEPSDSIKTTLIRPAESAVDRVTAAGNIELVDTRQVVARVNGYVDEVPVEVGDVVGSGDLLVALERTDLRRAVDQARINLTSAELQLESLLADASAAELAAAAADLKSAEENLAEVQSGASEGELAAARSNAASAWARYDDLRNGASENERIQLAAAMENAHVAMQEAQTEYDKVAWREDVGMTRQAAQLQQSTISYESALAAYESAVAPASQADLQSALSQAQTAQQQLDDLLAGPTAVNIAAAEAQVAAAQSRLDTLLRGADETDLELARLSIEQAQLTLLEARLDLVKAELVAPAAGTVLRVNVDEGDRVSEGTVAITMADLSQLQLTIDVAEVDIPKVNIGQLADVTIDAFPNTVFAGMISNIEPSSSALDGVIDYPVTVRLIDDSLTNVRPGMTAVATLRSETADARWLVPSTAIQEFNGETSVFKTGDGQTLPVAVVVEGVQGEWTVVRSTQLQSGDEVMGATTFVNQEDEWVPFSGPPRGAPGAGGRSPQ</sequence>
<dbReference type="Gene3D" id="2.40.50.100">
    <property type="match status" value="1"/>
</dbReference>
<evidence type="ECO:0000256" key="3">
    <source>
        <dbReference type="SAM" id="Coils"/>
    </source>
</evidence>
<keyword evidence="2 3" id="KW-0175">Coiled coil</keyword>
<name>A0A6B0YLL6_9CHLR</name>
<organism evidence="6">
    <name type="scientific">Caldilineaceae bacterium SB0664_bin_27</name>
    <dbReference type="NCBI Taxonomy" id="2605260"/>
    <lineage>
        <taxon>Bacteria</taxon>
        <taxon>Bacillati</taxon>
        <taxon>Chloroflexota</taxon>
        <taxon>Caldilineae</taxon>
        <taxon>Caldilineales</taxon>
        <taxon>Caldilineaceae</taxon>
    </lineage>
</organism>
<dbReference type="InterPro" id="IPR050465">
    <property type="entry name" value="UPF0194_transport"/>
</dbReference>
<dbReference type="PRINTS" id="PR01490">
    <property type="entry name" value="RTXTOXIND"/>
</dbReference>
<dbReference type="GO" id="GO:0030313">
    <property type="term" value="C:cell envelope"/>
    <property type="evidence" value="ECO:0007669"/>
    <property type="project" value="UniProtKB-SubCell"/>
</dbReference>
<dbReference type="InterPro" id="IPR058792">
    <property type="entry name" value="Beta-barrel_RND_2"/>
</dbReference>
<dbReference type="EMBL" id="VXRG01000005">
    <property type="protein sequence ID" value="MXY91933.1"/>
    <property type="molecule type" value="Genomic_DNA"/>
</dbReference>
<evidence type="ECO:0000259" key="5">
    <source>
        <dbReference type="Pfam" id="PF25954"/>
    </source>
</evidence>
<proteinExistence type="predicted"/>
<feature type="coiled-coil region" evidence="3">
    <location>
        <begin position="266"/>
        <end position="343"/>
    </location>
</feature>
<protein>
    <submittedName>
        <fullName evidence="6">HlyD family efflux transporter periplasmic adaptor subunit</fullName>
    </submittedName>
</protein>
<dbReference type="Gene3D" id="2.40.30.170">
    <property type="match status" value="1"/>
</dbReference>
<evidence type="ECO:0000256" key="4">
    <source>
        <dbReference type="SAM" id="MobiDB-lite"/>
    </source>
</evidence>
<evidence type="ECO:0000256" key="2">
    <source>
        <dbReference type="ARBA" id="ARBA00023054"/>
    </source>
</evidence>
<feature type="coiled-coil region" evidence="3">
    <location>
        <begin position="116"/>
        <end position="169"/>
    </location>
</feature>
<feature type="region of interest" description="Disordered" evidence="4">
    <location>
        <begin position="528"/>
        <end position="547"/>
    </location>
</feature>
<dbReference type="Pfam" id="PF25954">
    <property type="entry name" value="Beta-barrel_RND_2"/>
    <property type="match status" value="1"/>
</dbReference>
<dbReference type="SUPFAM" id="SSF111369">
    <property type="entry name" value="HlyD-like secretion proteins"/>
    <property type="match status" value="1"/>
</dbReference>
<dbReference type="AlphaFoldDB" id="A0A6B0YLL6"/>
<dbReference type="PANTHER" id="PTHR32347:SF23">
    <property type="entry name" value="BLL5650 PROTEIN"/>
    <property type="match status" value="1"/>
</dbReference>
<gene>
    <name evidence="6" type="ORF">F4Y42_00620</name>
</gene>
<evidence type="ECO:0000256" key="1">
    <source>
        <dbReference type="ARBA" id="ARBA00004196"/>
    </source>
</evidence>